<dbReference type="SUPFAM" id="SSF101690">
    <property type="entry name" value="PAZ domain"/>
    <property type="match status" value="1"/>
</dbReference>
<dbReference type="PROSITE" id="PS50821">
    <property type="entry name" value="PAZ"/>
    <property type="match status" value="1"/>
</dbReference>
<dbReference type="SUPFAM" id="SSF53098">
    <property type="entry name" value="Ribonuclease H-like"/>
    <property type="match status" value="1"/>
</dbReference>
<name>A0A0D2NYM8_HYPSF</name>
<proteinExistence type="inferred from homology"/>
<feature type="compositionally biased region" description="Gly residues" evidence="2">
    <location>
        <begin position="41"/>
        <end position="52"/>
    </location>
</feature>
<evidence type="ECO:0000313" key="6">
    <source>
        <dbReference type="Proteomes" id="UP000054270"/>
    </source>
</evidence>
<dbReference type="InterPro" id="IPR036085">
    <property type="entry name" value="PAZ_dom_sf"/>
</dbReference>
<dbReference type="GO" id="GO:0003723">
    <property type="term" value="F:RNA binding"/>
    <property type="evidence" value="ECO:0007669"/>
    <property type="project" value="InterPro"/>
</dbReference>
<dbReference type="SMART" id="SM01163">
    <property type="entry name" value="DUF1785"/>
    <property type="match status" value="1"/>
</dbReference>
<comment type="similarity">
    <text evidence="1">Belongs to the argonaute family.</text>
</comment>
<gene>
    <name evidence="5" type="ORF">HYPSUDRAFT_39340</name>
</gene>
<protein>
    <recommendedName>
        <fullName evidence="7">Piwi domain-containing protein</fullName>
    </recommendedName>
</protein>
<dbReference type="InterPro" id="IPR045246">
    <property type="entry name" value="Piwi_ago-like"/>
</dbReference>
<dbReference type="Gene3D" id="3.30.420.10">
    <property type="entry name" value="Ribonuclease H-like superfamily/Ribonuclease H"/>
    <property type="match status" value="1"/>
</dbReference>
<dbReference type="Pfam" id="PF08699">
    <property type="entry name" value="ArgoL1"/>
    <property type="match status" value="1"/>
</dbReference>
<dbReference type="PANTHER" id="PTHR22891">
    <property type="entry name" value="EUKARYOTIC TRANSLATION INITIATION FACTOR 2C"/>
    <property type="match status" value="1"/>
</dbReference>
<organism evidence="5 6">
    <name type="scientific">Hypholoma sublateritium (strain FD-334 SS-4)</name>
    <dbReference type="NCBI Taxonomy" id="945553"/>
    <lineage>
        <taxon>Eukaryota</taxon>
        <taxon>Fungi</taxon>
        <taxon>Dikarya</taxon>
        <taxon>Basidiomycota</taxon>
        <taxon>Agaricomycotina</taxon>
        <taxon>Agaricomycetes</taxon>
        <taxon>Agaricomycetidae</taxon>
        <taxon>Agaricales</taxon>
        <taxon>Agaricineae</taxon>
        <taxon>Strophariaceae</taxon>
        <taxon>Hypholoma</taxon>
    </lineage>
</organism>
<feature type="compositionally biased region" description="Gly residues" evidence="2">
    <location>
        <begin position="9"/>
        <end position="18"/>
    </location>
</feature>
<evidence type="ECO:0000256" key="2">
    <source>
        <dbReference type="SAM" id="MobiDB-lite"/>
    </source>
</evidence>
<dbReference type="Proteomes" id="UP000054270">
    <property type="component" value="Unassembled WGS sequence"/>
</dbReference>
<sequence length="950" mass="103577">MSQQRGRGRGGPPGGGRGASPSGRGSPDTRGRGGGYDRGRGGPPRGGFGGGRGGREQGGVFQANQPAPVDPRLLDKSQDALVLAMKSISLKTDELPLRPGFGTSGRAIKLRANFFPVQLPKGPLFEYDVTISPDPKTMKRVKRRIFQLAENSADWARFGLKNAVAHDHSAKLISSKLLPQPLVITVPFVEEDEGPPKPSGKEYVLTIEFARNIDTSALVKYLHGDAQYRDYDIMPIISALNVILAAYPNRSAGNGILVGRNRFFFRDTVLAPVPLGGGLEAWKGFYSSVRPAHNQLMVNVNVCTTAFYTPGNLAKAIGEFMGSTFGARPNAFAKGVRVKALHLGYKKTIKSVSNLNARQHKFHVAELNREVTVEEYFRLKYKITLKQPDLPLVDVGGMKQNLLPPELCEILPDQPFRGKLTDEHTANMITVAAKPPNINAENIVNHGLRQLGFSQAAPQLNAFGVSIGTQMTVVPGRILQAPAIKYGQGGPNVDERASWNLRDVKFAKGARLDGWGVLLIKDGNDRDEFVSTTDPALLATVRGFAQLCRKSGMSVDQKDPFVAKVDLPRKTSTDPTRAAAVASIRASLMSMPKKPSIVLVILSTGDKHIYNGIKHLCDVHLDLASVCVQSSKIRKEMGQLQYFANVALKFNMKLGGVNHSVSSSSMAWLKQSPTMLVGIDVTHPGPGSIKGTPSVAAVVASCDVECAQFPCSMEIQETKKEMVTNLAKMMWERLTLFKARNKMLPKRILVYRDGVSEGQFMIVVDEELPAIRLACKKFDSAQAPYRPKITIVICGKRHHTRFYPTEEANADRNGNPRPGTVVDRGVTAIYNFDFFLQAHGGLQGTTRPTHYYVVHDDIGFAADELQNLTNAVSYMFARATKAVSLVSPAYYADLACERGRCYLHKLLSGQTNSGGSSASGGDDDIVVREAREQWKSGVGGANLKDTMFYL</sequence>
<dbReference type="Pfam" id="PF02171">
    <property type="entry name" value="Piwi"/>
    <property type="match status" value="1"/>
</dbReference>
<evidence type="ECO:0000259" key="4">
    <source>
        <dbReference type="PROSITE" id="PS50822"/>
    </source>
</evidence>
<dbReference type="AlphaFoldDB" id="A0A0D2NYM8"/>
<dbReference type="OMA" id="RVRITHI"/>
<evidence type="ECO:0000313" key="5">
    <source>
        <dbReference type="EMBL" id="KJA23829.1"/>
    </source>
</evidence>
<feature type="domain" description="Piwi" evidence="4">
    <location>
        <begin position="597"/>
        <end position="904"/>
    </location>
</feature>
<dbReference type="Pfam" id="PF02170">
    <property type="entry name" value="PAZ"/>
    <property type="match status" value="1"/>
</dbReference>
<dbReference type="CDD" id="cd04657">
    <property type="entry name" value="Piwi_ago-like"/>
    <property type="match status" value="1"/>
</dbReference>
<feature type="compositionally biased region" description="Basic and acidic residues" evidence="2">
    <location>
        <begin position="27"/>
        <end position="40"/>
    </location>
</feature>
<dbReference type="STRING" id="945553.A0A0D2NYM8"/>
<dbReference type="InterPro" id="IPR032474">
    <property type="entry name" value="Argonaute_N"/>
</dbReference>
<dbReference type="SMART" id="SM00950">
    <property type="entry name" value="Piwi"/>
    <property type="match status" value="1"/>
</dbReference>
<dbReference type="EMBL" id="KN817540">
    <property type="protein sequence ID" value="KJA23829.1"/>
    <property type="molecule type" value="Genomic_DNA"/>
</dbReference>
<dbReference type="Gene3D" id="2.170.260.10">
    <property type="entry name" value="paz domain"/>
    <property type="match status" value="1"/>
</dbReference>
<dbReference type="Pfam" id="PF16486">
    <property type="entry name" value="ArgoN"/>
    <property type="match status" value="1"/>
</dbReference>
<dbReference type="PROSITE" id="PS50822">
    <property type="entry name" value="PIWI"/>
    <property type="match status" value="1"/>
</dbReference>
<dbReference type="InterPro" id="IPR003165">
    <property type="entry name" value="Piwi"/>
</dbReference>
<evidence type="ECO:0000256" key="1">
    <source>
        <dbReference type="RuleBase" id="RU361178"/>
    </source>
</evidence>
<reference evidence="6" key="1">
    <citation type="submission" date="2014-04" db="EMBL/GenBank/DDBJ databases">
        <title>Evolutionary Origins and Diversification of the Mycorrhizal Mutualists.</title>
        <authorList>
            <consortium name="DOE Joint Genome Institute"/>
            <consortium name="Mycorrhizal Genomics Consortium"/>
            <person name="Kohler A."/>
            <person name="Kuo A."/>
            <person name="Nagy L.G."/>
            <person name="Floudas D."/>
            <person name="Copeland A."/>
            <person name="Barry K.W."/>
            <person name="Cichocki N."/>
            <person name="Veneault-Fourrey C."/>
            <person name="LaButti K."/>
            <person name="Lindquist E.A."/>
            <person name="Lipzen A."/>
            <person name="Lundell T."/>
            <person name="Morin E."/>
            <person name="Murat C."/>
            <person name="Riley R."/>
            <person name="Ohm R."/>
            <person name="Sun H."/>
            <person name="Tunlid A."/>
            <person name="Henrissat B."/>
            <person name="Grigoriev I.V."/>
            <person name="Hibbett D.S."/>
            <person name="Martin F."/>
        </authorList>
    </citation>
    <scope>NUCLEOTIDE SEQUENCE [LARGE SCALE GENOMIC DNA]</scope>
    <source>
        <strain evidence="6">FD-334 SS-4</strain>
    </source>
</reference>
<dbReference type="InterPro" id="IPR003100">
    <property type="entry name" value="PAZ_dom"/>
</dbReference>
<evidence type="ECO:0008006" key="7">
    <source>
        <dbReference type="Google" id="ProtNLM"/>
    </source>
</evidence>
<dbReference type="CDD" id="cd02846">
    <property type="entry name" value="PAZ_argonaute_like"/>
    <property type="match status" value="1"/>
</dbReference>
<keyword evidence="6" id="KW-1185">Reference proteome</keyword>
<dbReference type="InterPro" id="IPR014811">
    <property type="entry name" value="ArgoL1"/>
</dbReference>
<feature type="region of interest" description="Disordered" evidence="2">
    <location>
        <begin position="1"/>
        <end position="72"/>
    </location>
</feature>
<dbReference type="Gene3D" id="3.40.50.2300">
    <property type="match status" value="1"/>
</dbReference>
<dbReference type="OrthoDB" id="10252740at2759"/>
<accession>A0A0D2NYM8</accession>
<dbReference type="InterPro" id="IPR032472">
    <property type="entry name" value="ArgoL2"/>
</dbReference>
<dbReference type="SMART" id="SM00949">
    <property type="entry name" value="PAZ"/>
    <property type="match status" value="1"/>
</dbReference>
<dbReference type="InterPro" id="IPR012337">
    <property type="entry name" value="RNaseH-like_sf"/>
</dbReference>
<feature type="domain" description="PAZ" evidence="3">
    <location>
        <begin position="316"/>
        <end position="412"/>
    </location>
</feature>
<evidence type="ECO:0000259" key="3">
    <source>
        <dbReference type="PROSITE" id="PS50821"/>
    </source>
</evidence>
<dbReference type="InterPro" id="IPR036397">
    <property type="entry name" value="RNaseH_sf"/>
</dbReference>
<dbReference type="Pfam" id="PF16488">
    <property type="entry name" value="ArgoL2"/>
    <property type="match status" value="1"/>
</dbReference>